<gene>
    <name evidence="3" type="ORF">DKW60_03155</name>
</gene>
<organism evidence="3 4">
    <name type="scientific">Leucothrix pacifica</name>
    <dbReference type="NCBI Taxonomy" id="1247513"/>
    <lineage>
        <taxon>Bacteria</taxon>
        <taxon>Pseudomonadati</taxon>
        <taxon>Pseudomonadota</taxon>
        <taxon>Gammaproteobacteria</taxon>
        <taxon>Thiotrichales</taxon>
        <taxon>Thiotrichaceae</taxon>
        <taxon>Leucothrix</taxon>
    </lineage>
</organism>
<comment type="caution">
    <text evidence="3">The sequence shown here is derived from an EMBL/GenBank/DDBJ whole genome shotgun (WGS) entry which is preliminary data.</text>
</comment>
<evidence type="ECO:0000259" key="1">
    <source>
        <dbReference type="Pfam" id="PF01968"/>
    </source>
</evidence>
<keyword evidence="4" id="KW-1185">Reference proteome</keyword>
<dbReference type="AlphaFoldDB" id="A0A317CUJ3"/>
<dbReference type="Pfam" id="PF05378">
    <property type="entry name" value="Hydant_A_N"/>
    <property type="match status" value="1"/>
</dbReference>
<dbReference type="EMBL" id="QGKM01000005">
    <property type="protein sequence ID" value="PWR00151.1"/>
    <property type="molecule type" value="Genomic_DNA"/>
</dbReference>
<dbReference type="SUPFAM" id="SSF53067">
    <property type="entry name" value="Actin-like ATPase domain"/>
    <property type="match status" value="1"/>
</dbReference>
<evidence type="ECO:0008006" key="5">
    <source>
        <dbReference type="Google" id="ProtNLM"/>
    </source>
</evidence>
<dbReference type="GO" id="GO:0005829">
    <property type="term" value="C:cytosol"/>
    <property type="evidence" value="ECO:0007669"/>
    <property type="project" value="TreeGrafter"/>
</dbReference>
<dbReference type="GO" id="GO:0017168">
    <property type="term" value="F:5-oxoprolinase (ATP-hydrolyzing) activity"/>
    <property type="evidence" value="ECO:0007669"/>
    <property type="project" value="TreeGrafter"/>
</dbReference>
<feature type="domain" description="Hydantoinase A/oxoprolinase" evidence="1">
    <location>
        <begin position="192"/>
        <end position="328"/>
    </location>
</feature>
<dbReference type="RefSeq" id="WP_109836206.1">
    <property type="nucleotide sequence ID" value="NZ_QGKM01000005.1"/>
</dbReference>
<sequence length="665" mass="70177">MSSYNIGIDTGGTYTDAVIINTATRELVASAKALTTRGDLSIGVIEALNNVMATTRGQLSAADISLVSLSTTLATNALVEGQGSKIGVLLIGFDDVMLERSNLETAIPSAIIQRVNGGHTHDGSETVALDEGSIRDTLEANKDKVGAYAVAAHYSVRNPSHERRAQTLVREIIGCPVTASCDLSEALNGPRRALTAAFNARIISLIVTLVDAVRDALGGHNIDAPLMIVKGDGSIASADTVVEKPIETILSGPAASVIGANFLSGESDFIISDIGGTTTDVAIVKNGWPELNEAGSVIGGFRTMVNAIDMQTIGLGGDSAIEIDHRGRIHLQANRVVPLALLGHRWPSVIKDLKHSLSQGMGLGAATMFLLRPDGFDRHPLPADISDADRQFLNIITNEPVRWSQLVNRVSDRNRVTRLVDRGLLQIGGFTPSDAAHVLDRQSQWSREAAELVCLMIGRSHGKVSYNDANIDIECRTFAQEVFDAMVAKSTHLLLERLSGHSYPQDDPIISSITHGSTQLGDLNLALTPRIPLVAVGGPAQVFYGDVGSRLGITPITPQGSEVANAIGAAIGMIKANATVEISSAEQGGYRIHHDGKPIFISSPSEALEKATAMAKAIATEKAEAMSAQNLSISSELERLDIPGMEGDAGLISAKITANCLGSIK</sequence>
<dbReference type="Proteomes" id="UP000245539">
    <property type="component" value="Unassembled WGS sequence"/>
</dbReference>
<name>A0A317CUJ3_9GAMM</name>
<dbReference type="OrthoDB" id="9768323at2"/>
<feature type="domain" description="Hydantoinase/oxoprolinase N-terminal" evidence="2">
    <location>
        <begin position="6"/>
        <end position="172"/>
    </location>
</feature>
<reference evidence="3 4" key="1">
    <citation type="submission" date="2018-05" db="EMBL/GenBank/DDBJ databases">
        <title>Leucothrix arctica sp. nov., isolated from Arctic seawater.</title>
        <authorList>
            <person name="Choi A."/>
            <person name="Baek K."/>
        </authorList>
    </citation>
    <scope>NUCLEOTIDE SEQUENCE [LARGE SCALE GENOMIC DNA]</scope>
    <source>
        <strain evidence="3 4">JCM 18388</strain>
    </source>
</reference>
<dbReference type="InterPro" id="IPR008040">
    <property type="entry name" value="Hydant_A_N"/>
</dbReference>
<dbReference type="InterPro" id="IPR002821">
    <property type="entry name" value="Hydantoinase_A"/>
</dbReference>
<evidence type="ECO:0000313" key="3">
    <source>
        <dbReference type="EMBL" id="PWR00151.1"/>
    </source>
</evidence>
<dbReference type="PANTHER" id="PTHR11365">
    <property type="entry name" value="5-OXOPROLINASE RELATED"/>
    <property type="match status" value="1"/>
</dbReference>
<dbReference type="PANTHER" id="PTHR11365:SF2">
    <property type="entry name" value="5-OXOPROLINASE"/>
    <property type="match status" value="1"/>
</dbReference>
<dbReference type="InterPro" id="IPR043129">
    <property type="entry name" value="ATPase_NBD"/>
</dbReference>
<dbReference type="Pfam" id="PF01968">
    <property type="entry name" value="Hydantoinase_A"/>
    <property type="match status" value="1"/>
</dbReference>
<evidence type="ECO:0000259" key="2">
    <source>
        <dbReference type="Pfam" id="PF05378"/>
    </source>
</evidence>
<evidence type="ECO:0000313" key="4">
    <source>
        <dbReference type="Proteomes" id="UP000245539"/>
    </source>
</evidence>
<dbReference type="InterPro" id="IPR045079">
    <property type="entry name" value="Oxoprolinase-like"/>
</dbReference>
<accession>A0A317CUJ3</accession>
<protein>
    <recommendedName>
        <fullName evidence="5">Hydantoinase</fullName>
    </recommendedName>
</protein>
<proteinExistence type="predicted"/>
<dbReference type="GO" id="GO:0006749">
    <property type="term" value="P:glutathione metabolic process"/>
    <property type="evidence" value="ECO:0007669"/>
    <property type="project" value="TreeGrafter"/>
</dbReference>